<organism evidence="6 7">
    <name type="scientific">Thermosynechococcus sichuanensis E542</name>
    <dbReference type="NCBI Taxonomy" id="2016101"/>
    <lineage>
        <taxon>Bacteria</taxon>
        <taxon>Bacillati</taxon>
        <taxon>Cyanobacteriota</taxon>
        <taxon>Cyanophyceae</taxon>
        <taxon>Acaryochloridales</taxon>
        <taxon>Thermosynechococcaceae</taxon>
        <taxon>Thermosynechococcus</taxon>
        <taxon>Thermosynechococcus sichuanensis</taxon>
    </lineage>
</organism>
<reference evidence="7" key="1">
    <citation type="submission" date="2018-09" db="EMBL/GenBank/DDBJ databases">
        <title>Complete genome sequence of thermophilic cyanobacteria strain Thermosynechococcus elongatus PKUAC-SCTE542.</title>
        <authorList>
            <person name="Liang Y."/>
            <person name="Tang J."/>
            <person name="Daroch M."/>
        </authorList>
    </citation>
    <scope>NUCLEOTIDE SEQUENCE [LARGE SCALE GENOMIC DNA]</scope>
    <source>
        <strain evidence="7">E542</strain>
    </source>
</reference>
<dbReference type="Gene3D" id="3.20.20.10">
    <property type="entry name" value="Alanine racemase"/>
    <property type="match status" value="1"/>
</dbReference>
<evidence type="ECO:0000256" key="1">
    <source>
        <dbReference type="ARBA" id="ARBA00022898"/>
    </source>
</evidence>
<dbReference type="InterPro" id="IPR029066">
    <property type="entry name" value="PLP-binding_barrel"/>
</dbReference>
<evidence type="ECO:0000259" key="5">
    <source>
        <dbReference type="Pfam" id="PF01168"/>
    </source>
</evidence>
<dbReference type="PIRSF" id="PIRSF004848">
    <property type="entry name" value="YBL036c_PLPDEIII"/>
    <property type="match status" value="1"/>
</dbReference>
<gene>
    <name evidence="6" type="ORF">D3A95_00440</name>
</gene>
<dbReference type="GO" id="GO:0030170">
    <property type="term" value="F:pyridoxal phosphate binding"/>
    <property type="evidence" value="ECO:0007669"/>
    <property type="project" value="UniProtKB-UniRule"/>
</dbReference>
<evidence type="ECO:0000256" key="4">
    <source>
        <dbReference type="RuleBase" id="RU004514"/>
    </source>
</evidence>
<sequence length="240" mass="27209">MLSGQLPVLSAAEIRDRATHLKSTLPPHVRLIAVSKFMPAAAIRAAYEAGIRDFGESRVQEAASKRAELADLTDITWHLIGHLQTNKVRQALQLFDWIHSVDRWQLAERINTILRESDTPSPRCLLQVKLRPDPKKYGWEKAELEDALPQLDALSHLRCCGLMTILPLGLSSSEQLQVFQELRAWGEELRTKPWQQLQWQEYSMGMTQDYPLAVQAGATMVRIGTAIFGDRQATLEIHHD</sequence>
<dbReference type="PANTHER" id="PTHR10146">
    <property type="entry name" value="PROLINE SYNTHETASE CO-TRANSCRIBED BACTERIAL HOMOLOG PROTEIN"/>
    <property type="match status" value="1"/>
</dbReference>
<dbReference type="CDD" id="cd00635">
    <property type="entry name" value="PLPDE_III_YBL036c_like"/>
    <property type="match status" value="1"/>
</dbReference>
<comment type="similarity">
    <text evidence="2 4">Belongs to the pyridoxal phosphate-binding protein YggS/PROSC family.</text>
</comment>
<dbReference type="Pfam" id="PF01168">
    <property type="entry name" value="Ala_racemase_N"/>
    <property type="match status" value="1"/>
</dbReference>
<keyword evidence="7" id="KW-1185">Reference proteome</keyword>
<dbReference type="NCBIfam" id="TIGR00044">
    <property type="entry name" value="YggS family pyridoxal phosphate-dependent enzyme"/>
    <property type="match status" value="1"/>
</dbReference>
<feature type="modified residue" description="N6-(pyridoxal phosphate)lysine" evidence="2 3">
    <location>
        <position position="36"/>
    </location>
</feature>
<accession>A0A3B7M981</accession>
<dbReference type="PANTHER" id="PTHR10146:SF14">
    <property type="entry name" value="PYRIDOXAL PHOSPHATE HOMEOSTASIS PROTEIN"/>
    <property type="match status" value="1"/>
</dbReference>
<evidence type="ECO:0000256" key="3">
    <source>
        <dbReference type="PIRSR" id="PIRSR004848-1"/>
    </source>
</evidence>
<dbReference type="SUPFAM" id="SSF51419">
    <property type="entry name" value="PLP-binding barrel"/>
    <property type="match status" value="1"/>
</dbReference>
<dbReference type="KEGG" id="tsq:D3A95_00440"/>
<evidence type="ECO:0000313" key="6">
    <source>
        <dbReference type="EMBL" id="AXY67193.2"/>
    </source>
</evidence>
<dbReference type="AlphaFoldDB" id="A0A3B7M981"/>
<keyword evidence="1 2" id="KW-0663">Pyridoxal phosphate</keyword>
<feature type="domain" description="Alanine racemase N-terminal" evidence="5">
    <location>
        <begin position="12"/>
        <end position="231"/>
    </location>
</feature>
<comment type="function">
    <text evidence="2">Pyridoxal 5'-phosphate (PLP)-binding protein, which is involved in PLP homeostasis.</text>
</comment>
<dbReference type="InterPro" id="IPR001608">
    <property type="entry name" value="Ala_racemase_N"/>
</dbReference>
<name>A0A3B7M981_9CYAN</name>
<evidence type="ECO:0000313" key="7">
    <source>
        <dbReference type="Proteomes" id="UP000261812"/>
    </source>
</evidence>
<dbReference type="EMBL" id="CP032152">
    <property type="protein sequence ID" value="AXY67193.2"/>
    <property type="molecule type" value="Genomic_DNA"/>
</dbReference>
<comment type="cofactor">
    <cofactor evidence="3">
        <name>pyridoxal 5'-phosphate</name>
        <dbReference type="ChEBI" id="CHEBI:597326"/>
    </cofactor>
</comment>
<dbReference type="HAMAP" id="MF_02087">
    <property type="entry name" value="PLP_homeostasis"/>
    <property type="match status" value="1"/>
</dbReference>
<dbReference type="RefSeq" id="WP_181495448.1">
    <property type="nucleotide sequence ID" value="NZ_CP032152.1"/>
</dbReference>
<proteinExistence type="inferred from homology"/>
<dbReference type="InterPro" id="IPR011078">
    <property type="entry name" value="PyrdxlP_homeostasis"/>
</dbReference>
<dbReference type="Proteomes" id="UP000261812">
    <property type="component" value="Chromosome"/>
</dbReference>
<evidence type="ECO:0000256" key="2">
    <source>
        <dbReference type="HAMAP-Rule" id="MF_02087"/>
    </source>
</evidence>
<protein>
    <recommendedName>
        <fullName evidence="2">Pyridoxal phosphate homeostasis protein</fullName>
        <shortName evidence="2">PLP homeostasis protein</shortName>
    </recommendedName>
</protein>